<evidence type="ECO:0000259" key="3">
    <source>
        <dbReference type="PROSITE" id="PS50110"/>
    </source>
</evidence>
<evidence type="ECO:0000313" key="4">
    <source>
        <dbReference type="EMBL" id="MBJ3774210.1"/>
    </source>
</evidence>
<protein>
    <submittedName>
        <fullName evidence="4">Response regulator</fullName>
    </submittedName>
</protein>
<sequence length="154" mass="16113">MAAGSGATPVDSAAGDDARPVPVDESPVSRRALDPAHLTVLLVEDSLMIAMDAETMLAASGFREVRLANSTSAALKEIDAGGIGCAVLDINLGNETSFAVAERLLADGIPFIFASGYDDEDLPEPFRHIAVVTKPYVDVRLVDALEGRFKAEAA</sequence>
<evidence type="ECO:0000256" key="1">
    <source>
        <dbReference type="PROSITE-ProRule" id="PRU00169"/>
    </source>
</evidence>
<evidence type="ECO:0000313" key="5">
    <source>
        <dbReference type="Proteomes" id="UP000609531"/>
    </source>
</evidence>
<keyword evidence="1" id="KW-0597">Phosphoprotein</keyword>
<name>A0A934ILN6_9HYPH</name>
<proteinExistence type="predicted"/>
<feature type="region of interest" description="Disordered" evidence="2">
    <location>
        <begin position="1"/>
        <end position="28"/>
    </location>
</feature>
<dbReference type="Gene3D" id="3.40.50.2300">
    <property type="match status" value="1"/>
</dbReference>
<comment type="caution">
    <text evidence="4">The sequence shown here is derived from an EMBL/GenBank/DDBJ whole genome shotgun (WGS) entry which is preliminary data.</text>
</comment>
<accession>A0A934ILN6</accession>
<dbReference type="InterPro" id="IPR011006">
    <property type="entry name" value="CheY-like_superfamily"/>
</dbReference>
<evidence type="ECO:0000256" key="2">
    <source>
        <dbReference type="SAM" id="MobiDB-lite"/>
    </source>
</evidence>
<dbReference type="Pfam" id="PF00072">
    <property type="entry name" value="Response_reg"/>
    <property type="match status" value="1"/>
</dbReference>
<feature type="modified residue" description="4-aspartylphosphate" evidence="1">
    <location>
        <position position="89"/>
    </location>
</feature>
<gene>
    <name evidence="4" type="ORF">JCR33_00820</name>
</gene>
<organism evidence="4 5">
    <name type="scientific">Acuticoccus mangrovi</name>
    <dbReference type="NCBI Taxonomy" id="2796142"/>
    <lineage>
        <taxon>Bacteria</taxon>
        <taxon>Pseudomonadati</taxon>
        <taxon>Pseudomonadota</taxon>
        <taxon>Alphaproteobacteria</taxon>
        <taxon>Hyphomicrobiales</taxon>
        <taxon>Amorphaceae</taxon>
        <taxon>Acuticoccus</taxon>
    </lineage>
</organism>
<dbReference type="AlphaFoldDB" id="A0A934ILN6"/>
<dbReference type="RefSeq" id="WP_198880106.1">
    <property type="nucleotide sequence ID" value="NZ_JAEKJA010000001.1"/>
</dbReference>
<dbReference type="Proteomes" id="UP000609531">
    <property type="component" value="Unassembled WGS sequence"/>
</dbReference>
<keyword evidence="5" id="KW-1185">Reference proteome</keyword>
<dbReference type="SMART" id="SM00448">
    <property type="entry name" value="REC"/>
    <property type="match status" value="1"/>
</dbReference>
<dbReference type="PROSITE" id="PS50110">
    <property type="entry name" value="RESPONSE_REGULATORY"/>
    <property type="match status" value="1"/>
</dbReference>
<dbReference type="SUPFAM" id="SSF52172">
    <property type="entry name" value="CheY-like"/>
    <property type="match status" value="1"/>
</dbReference>
<feature type="domain" description="Response regulatory" evidence="3">
    <location>
        <begin position="39"/>
        <end position="149"/>
    </location>
</feature>
<reference evidence="4" key="1">
    <citation type="submission" date="2020-12" db="EMBL/GenBank/DDBJ databases">
        <title>Bacterial taxonomy.</title>
        <authorList>
            <person name="Pan X."/>
        </authorList>
    </citation>
    <scope>NUCLEOTIDE SEQUENCE</scope>
    <source>
        <strain evidence="4">B2012</strain>
    </source>
</reference>
<dbReference type="EMBL" id="JAEKJA010000001">
    <property type="protein sequence ID" value="MBJ3774210.1"/>
    <property type="molecule type" value="Genomic_DNA"/>
</dbReference>
<dbReference type="InterPro" id="IPR001789">
    <property type="entry name" value="Sig_transdc_resp-reg_receiver"/>
</dbReference>
<dbReference type="GO" id="GO:0000160">
    <property type="term" value="P:phosphorelay signal transduction system"/>
    <property type="evidence" value="ECO:0007669"/>
    <property type="project" value="InterPro"/>
</dbReference>